<sequence length="94" mass="10706">MKRNIIGCRLETHSGLVAVSDKRGRVGSSRRLPRLGFASEKLRFLEFQELCYFTSFCVVLFHLTVVGCSHKIIEGFILSEPVLMNSRHVDKVTH</sequence>
<evidence type="ECO:0000313" key="1">
    <source>
        <dbReference type="EMBL" id="GIY36564.1"/>
    </source>
</evidence>
<evidence type="ECO:0000313" key="2">
    <source>
        <dbReference type="Proteomes" id="UP001054945"/>
    </source>
</evidence>
<proteinExistence type="predicted"/>
<accession>A0AAV4SU84</accession>
<keyword evidence="2" id="KW-1185">Reference proteome</keyword>
<gene>
    <name evidence="1" type="ORF">CEXT_738531</name>
</gene>
<dbReference type="AlphaFoldDB" id="A0AAV4SU84"/>
<dbReference type="EMBL" id="BPLR01010063">
    <property type="protein sequence ID" value="GIY36564.1"/>
    <property type="molecule type" value="Genomic_DNA"/>
</dbReference>
<protein>
    <submittedName>
        <fullName evidence="1">Uncharacterized protein</fullName>
    </submittedName>
</protein>
<reference evidence="1 2" key="1">
    <citation type="submission" date="2021-06" db="EMBL/GenBank/DDBJ databases">
        <title>Caerostris extrusa draft genome.</title>
        <authorList>
            <person name="Kono N."/>
            <person name="Arakawa K."/>
        </authorList>
    </citation>
    <scope>NUCLEOTIDE SEQUENCE [LARGE SCALE GENOMIC DNA]</scope>
</reference>
<organism evidence="1 2">
    <name type="scientific">Caerostris extrusa</name>
    <name type="common">Bark spider</name>
    <name type="synonym">Caerostris bankana</name>
    <dbReference type="NCBI Taxonomy" id="172846"/>
    <lineage>
        <taxon>Eukaryota</taxon>
        <taxon>Metazoa</taxon>
        <taxon>Ecdysozoa</taxon>
        <taxon>Arthropoda</taxon>
        <taxon>Chelicerata</taxon>
        <taxon>Arachnida</taxon>
        <taxon>Araneae</taxon>
        <taxon>Araneomorphae</taxon>
        <taxon>Entelegynae</taxon>
        <taxon>Araneoidea</taxon>
        <taxon>Araneidae</taxon>
        <taxon>Caerostris</taxon>
    </lineage>
</organism>
<dbReference type="Proteomes" id="UP001054945">
    <property type="component" value="Unassembled WGS sequence"/>
</dbReference>
<comment type="caution">
    <text evidence="1">The sequence shown here is derived from an EMBL/GenBank/DDBJ whole genome shotgun (WGS) entry which is preliminary data.</text>
</comment>
<name>A0AAV4SU84_CAEEX</name>